<dbReference type="Gene3D" id="3.30.2360.10">
    <property type="entry name" value="Glyceraldehyde-3-phosphate dehydrogenase-like domain"/>
    <property type="match status" value="1"/>
</dbReference>
<evidence type="ECO:0000313" key="3">
    <source>
        <dbReference type="Proteomes" id="UP000606786"/>
    </source>
</evidence>
<dbReference type="AlphaFoldDB" id="A0A811V8I2"/>
<evidence type="ECO:0000313" key="2">
    <source>
        <dbReference type="EMBL" id="CAD7012195.1"/>
    </source>
</evidence>
<reference evidence="2" key="1">
    <citation type="submission" date="2020-11" db="EMBL/GenBank/DDBJ databases">
        <authorList>
            <person name="Whitehead M."/>
        </authorList>
    </citation>
    <scope>NUCLEOTIDE SEQUENCE</scope>
    <source>
        <strain evidence="2">EGII</strain>
    </source>
</reference>
<gene>
    <name evidence="2" type="ORF">CCAP1982_LOCUS20297</name>
</gene>
<comment type="caution">
    <text evidence="2">The sequence shown here is derived from an EMBL/GenBank/DDBJ whole genome shotgun (WGS) entry which is preliminary data.</text>
</comment>
<evidence type="ECO:0000256" key="1">
    <source>
        <dbReference type="SAM" id="MobiDB-lite"/>
    </source>
</evidence>
<sequence length="72" mass="8171">MKVDVSSLEVISPKVQISDNYIETDYEYQTSHVKRTANGRIQIYRKNSHKPASPGRDFLSGQEKCPMVGDAR</sequence>
<keyword evidence="3" id="KW-1185">Reference proteome</keyword>
<accession>A0A811V8I2</accession>
<feature type="region of interest" description="Disordered" evidence="1">
    <location>
        <begin position="47"/>
        <end position="72"/>
    </location>
</feature>
<dbReference type="Proteomes" id="UP000606786">
    <property type="component" value="Unassembled WGS sequence"/>
</dbReference>
<dbReference type="OrthoDB" id="2887at2759"/>
<proteinExistence type="predicted"/>
<name>A0A811V8I2_CERCA</name>
<organism evidence="2 3">
    <name type="scientific">Ceratitis capitata</name>
    <name type="common">Mediterranean fruit fly</name>
    <name type="synonym">Tephritis capitata</name>
    <dbReference type="NCBI Taxonomy" id="7213"/>
    <lineage>
        <taxon>Eukaryota</taxon>
        <taxon>Metazoa</taxon>
        <taxon>Ecdysozoa</taxon>
        <taxon>Arthropoda</taxon>
        <taxon>Hexapoda</taxon>
        <taxon>Insecta</taxon>
        <taxon>Pterygota</taxon>
        <taxon>Neoptera</taxon>
        <taxon>Endopterygota</taxon>
        <taxon>Diptera</taxon>
        <taxon>Brachycera</taxon>
        <taxon>Muscomorpha</taxon>
        <taxon>Tephritoidea</taxon>
        <taxon>Tephritidae</taxon>
        <taxon>Ceratitis</taxon>
        <taxon>Ceratitis</taxon>
    </lineage>
</organism>
<protein>
    <submittedName>
        <fullName evidence="2">(Mediterranean fruit fly) hypothetical protein</fullName>
    </submittedName>
</protein>
<dbReference type="EMBL" id="CAJHJT010000056">
    <property type="protein sequence ID" value="CAD7012195.1"/>
    <property type="molecule type" value="Genomic_DNA"/>
</dbReference>